<organism evidence="2 3">
    <name type="scientific">Nostoc sphaeroides CCNUC1</name>
    <dbReference type="NCBI Taxonomy" id="2653204"/>
    <lineage>
        <taxon>Bacteria</taxon>
        <taxon>Bacillati</taxon>
        <taxon>Cyanobacteriota</taxon>
        <taxon>Cyanophyceae</taxon>
        <taxon>Nostocales</taxon>
        <taxon>Nostocaceae</taxon>
        <taxon>Nostoc</taxon>
    </lineage>
</organism>
<sequence length="41" mass="5035">MVLFGFVQKVKLIELIINIFYFFRFFDLLVSIKLYSEKRCL</sequence>
<keyword evidence="3" id="KW-1185">Reference proteome</keyword>
<proteinExistence type="predicted"/>
<dbReference type="KEGG" id="nsh:GXM_03727"/>
<evidence type="ECO:0000313" key="3">
    <source>
        <dbReference type="Proteomes" id="UP000326678"/>
    </source>
</evidence>
<keyword evidence="1" id="KW-1133">Transmembrane helix</keyword>
<dbReference type="EMBL" id="CP045226">
    <property type="protein sequence ID" value="QFS46247.1"/>
    <property type="molecule type" value="Genomic_DNA"/>
</dbReference>
<feature type="transmembrane region" description="Helical" evidence="1">
    <location>
        <begin position="12"/>
        <end position="35"/>
    </location>
</feature>
<keyword evidence="1" id="KW-0472">Membrane</keyword>
<dbReference type="AlphaFoldDB" id="A0A5P8W0L6"/>
<dbReference type="Proteomes" id="UP000326678">
    <property type="component" value="Chromosome Gxm1"/>
</dbReference>
<accession>A0A5P8W0L6</accession>
<keyword evidence="1" id="KW-0812">Transmembrane</keyword>
<gene>
    <name evidence="2" type="ORF">GXM_03727</name>
</gene>
<evidence type="ECO:0000313" key="2">
    <source>
        <dbReference type="EMBL" id="QFS46247.1"/>
    </source>
</evidence>
<evidence type="ECO:0000256" key="1">
    <source>
        <dbReference type="SAM" id="Phobius"/>
    </source>
</evidence>
<reference evidence="2 3" key="1">
    <citation type="submission" date="2019-10" db="EMBL/GenBank/DDBJ databases">
        <title>Genomic and transcriptomic insights into the perfect genentic adaptation of a filamentous nitrogen-fixing cyanobacterium to rice fields.</title>
        <authorList>
            <person name="Chen Z."/>
        </authorList>
    </citation>
    <scope>NUCLEOTIDE SEQUENCE [LARGE SCALE GENOMIC DNA]</scope>
    <source>
        <strain evidence="2">CCNUC1</strain>
    </source>
</reference>
<name>A0A5P8W0L6_9NOSO</name>
<protein>
    <submittedName>
        <fullName evidence="2">Uncharacterized protein</fullName>
    </submittedName>
</protein>